<protein>
    <recommendedName>
        <fullName evidence="4">Transmembrane protein</fullName>
    </recommendedName>
</protein>
<keyword evidence="1" id="KW-0472">Membrane</keyword>
<dbReference type="Proteomes" id="UP000466607">
    <property type="component" value="Chromosome"/>
</dbReference>
<organism evidence="2 3">
    <name type="scientific">Mycolicibacterium litorale</name>
    <dbReference type="NCBI Taxonomy" id="758802"/>
    <lineage>
        <taxon>Bacteria</taxon>
        <taxon>Bacillati</taxon>
        <taxon>Actinomycetota</taxon>
        <taxon>Actinomycetes</taxon>
        <taxon>Mycobacteriales</taxon>
        <taxon>Mycobacteriaceae</taxon>
        <taxon>Mycolicibacterium</taxon>
    </lineage>
</organism>
<feature type="transmembrane region" description="Helical" evidence="1">
    <location>
        <begin position="7"/>
        <end position="34"/>
    </location>
</feature>
<dbReference type="AlphaFoldDB" id="A0AAD1IMG4"/>
<sequence length="92" mass="9636">MVHLESILRVLVIGLILGAGLPAVFAYGLVAYSAGSGGVDEDGTTHAPNPALKYLGVALFTIVAAVILLALLWITRSTIEHHLGVNLFPFAK</sequence>
<feature type="transmembrane region" description="Helical" evidence="1">
    <location>
        <begin position="54"/>
        <end position="74"/>
    </location>
</feature>
<evidence type="ECO:0008006" key="4">
    <source>
        <dbReference type="Google" id="ProtNLM"/>
    </source>
</evidence>
<reference evidence="2 3" key="1">
    <citation type="journal article" date="2019" name="Emerg. Microbes Infect.">
        <title>Comprehensive subspecies identification of 175 nontuberculous mycobacteria species based on 7547 genomic profiles.</title>
        <authorList>
            <person name="Matsumoto Y."/>
            <person name="Kinjo T."/>
            <person name="Motooka D."/>
            <person name="Nabeya D."/>
            <person name="Jung N."/>
            <person name="Uechi K."/>
            <person name="Horii T."/>
            <person name="Iida T."/>
            <person name="Fujita J."/>
            <person name="Nakamura S."/>
        </authorList>
    </citation>
    <scope>NUCLEOTIDE SEQUENCE [LARGE SCALE GENOMIC DNA]</scope>
    <source>
        <strain evidence="2 3">JCM 17423</strain>
    </source>
</reference>
<keyword evidence="1" id="KW-1133">Transmembrane helix</keyword>
<gene>
    <name evidence="2" type="ORF">MLIT_34310</name>
</gene>
<dbReference type="RefSeq" id="WP_134054787.1">
    <property type="nucleotide sequence ID" value="NZ_AP022586.1"/>
</dbReference>
<evidence type="ECO:0000313" key="2">
    <source>
        <dbReference type="EMBL" id="BBY17839.1"/>
    </source>
</evidence>
<proteinExistence type="predicted"/>
<keyword evidence="1" id="KW-0812">Transmembrane</keyword>
<dbReference type="EMBL" id="AP022586">
    <property type="protein sequence ID" value="BBY17839.1"/>
    <property type="molecule type" value="Genomic_DNA"/>
</dbReference>
<evidence type="ECO:0000313" key="3">
    <source>
        <dbReference type="Proteomes" id="UP000466607"/>
    </source>
</evidence>
<keyword evidence="3" id="KW-1185">Reference proteome</keyword>
<name>A0AAD1IMG4_9MYCO</name>
<evidence type="ECO:0000256" key="1">
    <source>
        <dbReference type="SAM" id="Phobius"/>
    </source>
</evidence>
<accession>A0AAD1IMG4</accession>